<keyword evidence="3" id="KW-1185">Reference proteome</keyword>
<feature type="domain" description="SPK" evidence="1">
    <location>
        <begin position="512"/>
        <end position="622"/>
    </location>
</feature>
<accession>A0A2G5T997</accession>
<organism evidence="2 3">
    <name type="scientific">Caenorhabditis nigoni</name>
    <dbReference type="NCBI Taxonomy" id="1611254"/>
    <lineage>
        <taxon>Eukaryota</taxon>
        <taxon>Metazoa</taxon>
        <taxon>Ecdysozoa</taxon>
        <taxon>Nematoda</taxon>
        <taxon>Chromadorea</taxon>
        <taxon>Rhabditida</taxon>
        <taxon>Rhabditina</taxon>
        <taxon>Rhabditomorpha</taxon>
        <taxon>Rhabditoidea</taxon>
        <taxon>Rhabditidae</taxon>
        <taxon>Peloderinae</taxon>
        <taxon>Caenorhabditis</taxon>
    </lineage>
</organism>
<dbReference type="InterPro" id="IPR006570">
    <property type="entry name" value="SPK_dom"/>
</dbReference>
<sequence>MNFSPNDGWSQTEVNDLFDYIQLMTKHRFQSNPAALYRSIAMFRYSLVTSEHIQRIKTKIFDTLQNHVMEVTRYNLNTKIRMIYALGVPIMPNFLEVIRKIAHFQLDEQNRIIRYMSKDRVLLLGPEPHFQNWNMDLIDFLVDFADKNHLGPMKLCDLAKEFKAVHKDERRESSLAQKFSLIRHRFHELSHLDTQTLIKISFTSGAKITNRFLAEIQKTGTVELDIFGRIAQYYSNDGMIKLGDVKRGRNSRDDVVMDSENPEDVDSDDNVVWRVIHMDHDYLPVKKPSVLFDGPGKCPSPILLEKMEIEEEEEGLSMTSTSSENQKTSNHHRYSYYTWKSLQDQSVRFLAAFCQKRDEKLPLSAIAKAFKKKFDDPAAAKSVEMRFFRIKQKIHTLHHLDIPTRIRMLYVTQAQVDPLFLAIIRKSANVEVDAFGKILKYKAHDGSLVLGYDNEKSEDVKSDDVKALPIPLEDVKIEVDEDDVDPDFLEKVKIEEEAEGVYPYPESTRMDYNEQSVDFLADYCRNRDWPVTGWELATAFKASSDDPSFAKSIEIRFSRIKKRIHTFDHLDVSTRIRMLFVTKAKVDPLFLELIQKSGDVHLDQSQRISGYSAFDGSLTLGRGDWSHLRAVTSSERYISLNEQEFDLKDVKIEEMDDSEVQKASTSSDFTQMTDQQFYISSTPSNSEIPETFESTNLKKFQELLHCLLLTLDSPSLAEIDEKFKKSIEKVEISREIPMETAILSLEIIFNLFTQRYSAEDVNQKTSIPSHTILTLLMNLCFFLKSPKTSGLQNRIRNARNGKIPVRNVQIALETALLLINP</sequence>
<gene>
    <name evidence="2" type="primary">Cnig_chr_V.g17383</name>
    <name evidence="2" type="ORF">B9Z55_017383</name>
</gene>
<evidence type="ECO:0000259" key="1">
    <source>
        <dbReference type="SMART" id="SM00583"/>
    </source>
</evidence>
<dbReference type="OrthoDB" id="10334044at2759"/>
<dbReference type="Proteomes" id="UP000230233">
    <property type="component" value="Chromosome V"/>
</dbReference>
<dbReference type="SMART" id="SM00583">
    <property type="entry name" value="SPK"/>
    <property type="match status" value="4"/>
</dbReference>
<feature type="domain" description="SPK" evidence="1">
    <location>
        <begin position="345"/>
        <end position="452"/>
    </location>
</feature>
<evidence type="ECO:0000313" key="3">
    <source>
        <dbReference type="Proteomes" id="UP000230233"/>
    </source>
</evidence>
<feature type="domain" description="SPK" evidence="1">
    <location>
        <begin position="133"/>
        <end position="244"/>
    </location>
</feature>
<dbReference type="PANTHER" id="PTHR23362">
    <property type="entry name" value="L-PLASTIN-RELATED"/>
    <property type="match status" value="1"/>
</dbReference>
<feature type="domain" description="SPK" evidence="1">
    <location>
        <begin position="13"/>
        <end position="126"/>
    </location>
</feature>
<comment type="caution">
    <text evidence="2">The sequence shown here is derived from an EMBL/GenBank/DDBJ whole genome shotgun (WGS) entry which is preliminary data.</text>
</comment>
<proteinExistence type="predicted"/>
<dbReference type="EMBL" id="PDUG01000005">
    <property type="protein sequence ID" value="PIC23820.1"/>
    <property type="molecule type" value="Genomic_DNA"/>
</dbReference>
<dbReference type="AlphaFoldDB" id="A0A2G5T997"/>
<name>A0A2G5T997_9PELO</name>
<protein>
    <recommendedName>
        <fullName evidence="1">SPK domain-containing protein</fullName>
    </recommendedName>
</protein>
<dbReference type="InterPro" id="IPR053315">
    <property type="entry name" value="Peptidase_C14A"/>
</dbReference>
<dbReference type="PANTHER" id="PTHR23362:SF8">
    <property type="entry name" value="SPK DOMAIN-CONTAINING PROTEIN"/>
    <property type="match status" value="1"/>
</dbReference>
<reference evidence="3" key="1">
    <citation type="submission" date="2017-10" db="EMBL/GenBank/DDBJ databases">
        <title>Rapid genome shrinkage in a self-fertile nematode reveals novel sperm competition proteins.</title>
        <authorList>
            <person name="Yin D."/>
            <person name="Schwarz E.M."/>
            <person name="Thomas C.G."/>
            <person name="Felde R.L."/>
            <person name="Korf I.F."/>
            <person name="Cutter A.D."/>
            <person name="Schartner C.M."/>
            <person name="Ralston E.J."/>
            <person name="Meyer B.J."/>
            <person name="Haag E.S."/>
        </authorList>
    </citation>
    <scope>NUCLEOTIDE SEQUENCE [LARGE SCALE GENOMIC DNA]</scope>
    <source>
        <strain evidence="3">JU1422</strain>
    </source>
</reference>
<dbReference type="Pfam" id="PF04435">
    <property type="entry name" value="SPK"/>
    <property type="match status" value="4"/>
</dbReference>
<evidence type="ECO:0000313" key="2">
    <source>
        <dbReference type="EMBL" id="PIC23820.1"/>
    </source>
</evidence>